<sequence>MCEIYASTPPAEYEQITRSIRINGAVTSIRIERRFWNILDELAEEEQTSTGKFISTLHNEAYSLNGEISNFASLLRVVCTTYLVNKST</sequence>
<dbReference type="InterPro" id="IPR038268">
    <property type="entry name" value="RHH_sf"/>
</dbReference>
<protein>
    <submittedName>
        <fullName evidence="2">Uncharacterized protein related to arylsulfate sulfotransferase involved in siderophore biosynthesis</fullName>
    </submittedName>
</protein>
<dbReference type="eggNOG" id="COG4321">
    <property type="taxonomic scope" value="Bacteria"/>
</dbReference>
<feature type="domain" description="Ribbon-helix-helix" evidence="1">
    <location>
        <begin position="16"/>
        <end position="83"/>
    </location>
</feature>
<evidence type="ECO:0000259" key="1">
    <source>
        <dbReference type="Pfam" id="PF13467"/>
    </source>
</evidence>
<evidence type="ECO:0000313" key="2">
    <source>
        <dbReference type="EMBL" id="ACS78147.1"/>
    </source>
</evidence>
<dbReference type="AlphaFoldDB" id="C6BV10"/>
<reference evidence="2 3" key="1">
    <citation type="submission" date="2009-06" db="EMBL/GenBank/DDBJ databases">
        <title>Complete sequence of Desulfovibrio salexigens DSM 2638.</title>
        <authorList>
            <consortium name="US DOE Joint Genome Institute"/>
            <person name="Lucas S."/>
            <person name="Copeland A."/>
            <person name="Lapidus A."/>
            <person name="Glavina del Rio T."/>
            <person name="Tice H."/>
            <person name="Bruce D."/>
            <person name="Goodwin L."/>
            <person name="Pitluck S."/>
            <person name="Munk A.C."/>
            <person name="Brettin T."/>
            <person name="Detter J.C."/>
            <person name="Han C."/>
            <person name="Tapia R."/>
            <person name="Larimer F."/>
            <person name="Land M."/>
            <person name="Hauser L."/>
            <person name="Kyrpides N."/>
            <person name="Anderson I."/>
            <person name="Wall J.D."/>
            <person name="Arkin A.P."/>
            <person name="Dehal P."/>
            <person name="Chivian D."/>
            <person name="Giles B."/>
            <person name="Hazen T.C."/>
        </authorList>
    </citation>
    <scope>NUCLEOTIDE SEQUENCE [LARGE SCALE GENOMIC DNA]</scope>
    <source>
        <strain evidence="3">ATCC 14822 / DSM 2638 / NCIMB 8403 / VKM B-1763</strain>
    </source>
</reference>
<dbReference type="Proteomes" id="UP000002601">
    <property type="component" value="Chromosome"/>
</dbReference>
<organism evidence="2 3">
    <name type="scientific">Maridesulfovibrio salexigens (strain ATCC 14822 / DSM 2638 / NCIMB 8403 / VKM B-1763)</name>
    <name type="common">Desulfovibrio salexigens</name>
    <dbReference type="NCBI Taxonomy" id="526222"/>
    <lineage>
        <taxon>Bacteria</taxon>
        <taxon>Pseudomonadati</taxon>
        <taxon>Thermodesulfobacteriota</taxon>
        <taxon>Desulfovibrionia</taxon>
        <taxon>Desulfovibrionales</taxon>
        <taxon>Desulfovibrionaceae</taxon>
        <taxon>Maridesulfovibrio</taxon>
    </lineage>
</organism>
<evidence type="ECO:0000313" key="3">
    <source>
        <dbReference type="Proteomes" id="UP000002601"/>
    </source>
</evidence>
<dbReference type="KEGG" id="dsa:Desal_0076"/>
<dbReference type="GO" id="GO:0016740">
    <property type="term" value="F:transferase activity"/>
    <property type="evidence" value="ECO:0007669"/>
    <property type="project" value="UniProtKB-KW"/>
</dbReference>
<dbReference type="Pfam" id="PF13467">
    <property type="entry name" value="RHH_4"/>
    <property type="match status" value="1"/>
</dbReference>
<accession>C6BV10</accession>
<name>C6BV10_MARSD</name>
<dbReference type="EMBL" id="CP001649">
    <property type="protein sequence ID" value="ACS78147.1"/>
    <property type="molecule type" value="Genomic_DNA"/>
</dbReference>
<proteinExistence type="predicted"/>
<dbReference type="HOGENOM" id="CLU_155738_2_1_7"/>
<dbReference type="OrthoDB" id="5458732at2"/>
<dbReference type="RefSeq" id="WP_012765673.1">
    <property type="nucleotide sequence ID" value="NC_012881.1"/>
</dbReference>
<keyword evidence="2" id="KW-0808">Transferase</keyword>
<dbReference type="STRING" id="526222.Desal_0076"/>
<gene>
    <name evidence="2" type="ordered locus">Desal_0076</name>
</gene>
<dbReference type="InterPro" id="IPR027373">
    <property type="entry name" value="RHH_dom"/>
</dbReference>
<keyword evidence="3" id="KW-1185">Reference proteome</keyword>
<dbReference type="Gene3D" id="1.10.3990.20">
    <property type="entry name" value="protein bp1543"/>
    <property type="match status" value="1"/>
</dbReference>